<evidence type="ECO:0000256" key="1">
    <source>
        <dbReference type="SAM" id="MobiDB-lite"/>
    </source>
</evidence>
<dbReference type="EMBL" id="JAGDFL010000227">
    <property type="protein sequence ID" value="KAG7395096.1"/>
    <property type="molecule type" value="Genomic_DNA"/>
</dbReference>
<organism evidence="2 3">
    <name type="scientific">Phytophthora boehmeriae</name>
    <dbReference type="NCBI Taxonomy" id="109152"/>
    <lineage>
        <taxon>Eukaryota</taxon>
        <taxon>Sar</taxon>
        <taxon>Stramenopiles</taxon>
        <taxon>Oomycota</taxon>
        <taxon>Peronosporomycetes</taxon>
        <taxon>Peronosporales</taxon>
        <taxon>Peronosporaceae</taxon>
        <taxon>Phytophthora</taxon>
    </lineage>
</organism>
<sequence>MDSSFIPPPFPFVEAWPRIFAEKQQQWLTPSTFTALHYEGPVVTNAQYHQHEAVEISTDQDEDEDEEDGGEFEYGYVLSDEWRTRFQSSRRQLQPSQQKHHSSNSNKRQQRKKNINSNRPKQTVNKSIAASRSEHLQREVQAAKRRELANKWKRRDPGSNAACQRVEAMETSLNALFDEFCDAFQPVVWPHDPLH</sequence>
<feature type="compositionally biased region" description="Low complexity" evidence="1">
    <location>
        <begin position="87"/>
        <end position="97"/>
    </location>
</feature>
<dbReference type="Proteomes" id="UP000693981">
    <property type="component" value="Unassembled WGS sequence"/>
</dbReference>
<feature type="compositionally biased region" description="Basic residues" evidence="1">
    <location>
        <begin position="98"/>
        <end position="114"/>
    </location>
</feature>
<reference evidence="2" key="1">
    <citation type="submission" date="2021-02" db="EMBL/GenBank/DDBJ databases">
        <authorList>
            <person name="Palmer J.M."/>
        </authorList>
    </citation>
    <scope>NUCLEOTIDE SEQUENCE</scope>
    <source>
        <strain evidence="2">SCRP23</strain>
    </source>
</reference>
<comment type="caution">
    <text evidence="2">The sequence shown here is derived from an EMBL/GenBank/DDBJ whole genome shotgun (WGS) entry which is preliminary data.</text>
</comment>
<gene>
    <name evidence="2" type="ORF">PHYBOEH_004248</name>
</gene>
<dbReference type="OrthoDB" id="117757at2759"/>
<feature type="compositionally biased region" description="Polar residues" evidence="1">
    <location>
        <begin position="115"/>
        <end position="130"/>
    </location>
</feature>
<accession>A0A8T1WNW5</accession>
<protein>
    <submittedName>
        <fullName evidence="2">Uncharacterized protein</fullName>
    </submittedName>
</protein>
<feature type="compositionally biased region" description="Basic and acidic residues" evidence="1">
    <location>
        <begin position="132"/>
        <end position="142"/>
    </location>
</feature>
<keyword evidence="3" id="KW-1185">Reference proteome</keyword>
<feature type="region of interest" description="Disordered" evidence="1">
    <location>
        <begin position="87"/>
        <end position="142"/>
    </location>
</feature>
<name>A0A8T1WNW5_9STRA</name>
<evidence type="ECO:0000313" key="2">
    <source>
        <dbReference type="EMBL" id="KAG7395096.1"/>
    </source>
</evidence>
<evidence type="ECO:0000313" key="3">
    <source>
        <dbReference type="Proteomes" id="UP000693981"/>
    </source>
</evidence>
<dbReference type="AlphaFoldDB" id="A0A8T1WNW5"/>
<proteinExistence type="predicted"/>